<accession>A0A8S2GB81</accession>
<comment type="caution">
    <text evidence="2">The sequence shown here is derived from an EMBL/GenBank/DDBJ whole genome shotgun (WGS) entry which is preliminary data.</text>
</comment>
<feature type="non-terminal residue" evidence="2">
    <location>
        <position position="1"/>
    </location>
</feature>
<gene>
    <name evidence="2" type="ORF">OVA965_LOCUS45720</name>
    <name evidence="3" type="ORF">TMI583_LOCUS49472</name>
</gene>
<evidence type="ECO:0000313" key="4">
    <source>
        <dbReference type="Proteomes" id="UP000677228"/>
    </source>
</evidence>
<dbReference type="EMBL" id="CAJOBA010108163">
    <property type="protein sequence ID" value="CAF4544914.1"/>
    <property type="molecule type" value="Genomic_DNA"/>
</dbReference>
<organism evidence="2 4">
    <name type="scientific">Didymodactylos carnosus</name>
    <dbReference type="NCBI Taxonomy" id="1234261"/>
    <lineage>
        <taxon>Eukaryota</taxon>
        <taxon>Metazoa</taxon>
        <taxon>Spiralia</taxon>
        <taxon>Gnathifera</taxon>
        <taxon>Rotifera</taxon>
        <taxon>Eurotatoria</taxon>
        <taxon>Bdelloidea</taxon>
        <taxon>Philodinida</taxon>
        <taxon>Philodinidae</taxon>
        <taxon>Didymodactylos</taxon>
    </lineage>
</organism>
<evidence type="ECO:0000256" key="1">
    <source>
        <dbReference type="SAM" id="MobiDB-lite"/>
    </source>
</evidence>
<feature type="region of interest" description="Disordered" evidence="1">
    <location>
        <begin position="22"/>
        <end position="65"/>
    </location>
</feature>
<evidence type="ECO:0000313" key="3">
    <source>
        <dbReference type="EMBL" id="CAF4544914.1"/>
    </source>
</evidence>
<feature type="compositionally biased region" description="Gly residues" evidence="1">
    <location>
        <begin position="28"/>
        <end position="59"/>
    </location>
</feature>
<protein>
    <submittedName>
        <fullName evidence="2">Uncharacterized protein</fullName>
    </submittedName>
</protein>
<proteinExistence type="predicted"/>
<dbReference type="Proteomes" id="UP000682733">
    <property type="component" value="Unassembled WGS sequence"/>
</dbReference>
<sequence>ETSCVTIMLRLQLKAITELPEIDEASMNGGGNDYNARGGGRGGQRGGSRGNSRGNGRGGSFDRPS</sequence>
<dbReference type="EMBL" id="CAJNOK010074537">
    <property type="protein sequence ID" value="CAF1670919.1"/>
    <property type="molecule type" value="Genomic_DNA"/>
</dbReference>
<dbReference type="Proteomes" id="UP000677228">
    <property type="component" value="Unassembled WGS sequence"/>
</dbReference>
<reference evidence="2" key="1">
    <citation type="submission" date="2021-02" db="EMBL/GenBank/DDBJ databases">
        <authorList>
            <person name="Nowell W R."/>
        </authorList>
    </citation>
    <scope>NUCLEOTIDE SEQUENCE</scope>
</reference>
<evidence type="ECO:0000313" key="2">
    <source>
        <dbReference type="EMBL" id="CAF1670919.1"/>
    </source>
</evidence>
<name>A0A8S2GB81_9BILA</name>
<dbReference type="AlphaFoldDB" id="A0A8S2GB81"/>
<feature type="non-terminal residue" evidence="2">
    <location>
        <position position="65"/>
    </location>
</feature>